<organism evidence="8 9">
    <name type="scientific">Daphnia magna</name>
    <dbReference type="NCBI Taxonomy" id="35525"/>
    <lineage>
        <taxon>Eukaryota</taxon>
        <taxon>Metazoa</taxon>
        <taxon>Ecdysozoa</taxon>
        <taxon>Arthropoda</taxon>
        <taxon>Crustacea</taxon>
        <taxon>Branchiopoda</taxon>
        <taxon>Diplostraca</taxon>
        <taxon>Cladocera</taxon>
        <taxon>Anomopoda</taxon>
        <taxon>Daphniidae</taxon>
        <taxon>Daphnia</taxon>
    </lineage>
</organism>
<evidence type="ECO:0000256" key="5">
    <source>
        <dbReference type="ARBA" id="ARBA00023125"/>
    </source>
</evidence>
<dbReference type="EMBL" id="JAOYFB010000002">
    <property type="protein sequence ID" value="KAK4006933.1"/>
    <property type="molecule type" value="Genomic_DNA"/>
</dbReference>
<accession>A0ABQ9Z284</accession>
<keyword evidence="4" id="KW-0862">Zinc</keyword>
<dbReference type="Pfam" id="PF05485">
    <property type="entry name" value="THAP"/>
    <property type="match status" value="1"/>
</dbReference>
<comment type="cofactor">
    <cofactor evidence="1">
        <name>a divalent metal cation</name>
        <dbReference type="ChEBI" id="CHEBI:60240"/>
    </cofactor>
</comment>
<evidence type="ECO:0000259" key="7">
    <source>
        <dbReference type="SMART" id="SM00980"/>
    </source>
</evidence>
<comment type="caution">
    <text evidence="8">The sequence shown here is derived from an EMBL/GenBank/DDBJ whole genome shotgun (WGS) entry which is preliminary data.</text>
</comment>
<gene>
    <name evidence="8" type="ORF">OUZ56_012088</name>
</gene>
<dbReference type="InterPro" id="IPR027806">
    <property type="entry name" value="HARBI1_dom"/>
</dbReference>
<evidence type="ECO:0000256" key="6">
    <source>
        <dbReference type="SAM" id="Coils"/>
    </source>
</evidence>
<keyword evidence="2" id="KW-0479">Metal-binding</keyword>
<keyword evidence="6" id="KW-0175">Coiled coil</keyword>
<evidence type="ECO:0000256" key="1">
    <source>
        <dbReference type="ARBA" id="ARBA00001968"/>
    </source>
</evidence>
<dbReference type="InterPro" id="IPR006612">
    <property type="entry name" value="THAP_Znf"/>
</dbReference>
<evidence type="ECO:0000313" key="8">
    <source>
        <dbReference type="EMBL" id="KAK4006933.1"/>
    </source>
</evidence>
<keyword evidence="3" id="KW-0863">Zinc-finger</keyword>
<reference evidence="8 9" key="1">
    <citation type="journal article" date="2023" name="Nucleic Acids Res.">
        <title>The hologenome of Daphnia magna reveals possible DNA methylation and microbiome-mediated evolution of the host genome.</title>
        <authorList>
            <person name="Chaturvedi A."/>
            <person name="Li X."/>
            <person name="Dhandapani V."/>
            <person name="Marshall H."/>
            <person name="Kissane S."/>
            <person name="Cuenca-Cambronero M."/>
            <person name="Asole G."/>
            <person name="Calvet F."/>
            <person name="Ruiz-Romero M."/>
            <person name="Marangio P."/>
            <person name="Guigo R."/>
            <person name="Rago D."/>
            <person name="Mirbahai L."/>
            <person name="Eastwood N."/>
            <person name="Colbourne J.K."/>
            <person name="Zhou J."/>
            <person name="Mallon E."/>
            <person name="Orsini L."/>
        </authorList>
    </citation>
    <scope>NUCLEOTIDE SEQUENCE [LARGE SCALE GENOMIC DNA]</scope>
    <source>
        <strain evidence="8">LRV0_1</strain>
    </source>
</reference>
<evidence type="ECO:0000256" key="2">
    <source>
        <dbReference type="ARBA" id="ARBA00022723"/>
    </source>
</evidence>
<dbReference type="PANTHER" id="PTHR23080:SF143">
    <property type="entry name" value="SI:DKEY-56D12.4"/>
    <property type="match status" value="1"/>
</dbReference>
<evidence type="ECO:0000256" key="4">
    <source>
        <dbReference type="ARBA" id="ARBA00022833"/>
    </source>
</evidence>
<feature type="coiled-coil region" evidence="6">
    <location>
        <begin position="177"/>
        <end position="211"/>
    </location>
</feature>
<evidence type="ECO:0000313" key="9">
    <source>
        <dbReference type="Proteomes" id="UP001234178"/>
    </source>
</evidence>
<proteinExistence type="predicted"/>
<dbReference type="SUPFAM" id="SSF57716">
    <property type="entry name" value="Glucocorticoid receptor-like (DNA-binding domain)"/>
    <property type="match status" value="1"/>
</dbReference>
<keyword evidence="5" id="KW-0238">DNA-binding</keyword>
<feature type="domain" description="THAP-type" evidence="7">
    <location>
        <begin position="4"/>
        <end position="96"/>
    </location>
</feature>
<dbReference type="Proteomes" id="UP001234178">
    <property type="component" value="Unassembled WGS sequence"/>
</dbReference>
<dbReference type="Pfam" id="PF13359">
    <property type="entry name" value="DDE_Tnp_4"/>
    <property type="match status" value="1"/>
</dbReference>
<dbReference type="InterPro" id="IPR027805">
    <property type="entry name" value="Transposase_HTH_dom"/>
</dbReference>
<dbReference type="PANTHER" id="PTHR23080">
    <property type="entry name" value="THAP DOMAIN PROTEIN"/>
    <property type="match status" value="1"/>
</dbReference>
<dbReference type="Pfam" id="PF13613">
    <property type="entry name" value="HTH_Tnp_4"/>
    <property type="match status" value="1"/>
</dbReference>
<dbReference type="SMART" id="SM00980">
    <property type="entry name" value="THAP"/>
    <property type="match status" value="1"/>
</dbReference>
<sequence length="523" mass="60427">MGFQYCCAPGCKRSSRDRSVRFFSIPCIRKNQGKLESDVVKRRREVWLKRLHLVGKKITNNIRVCNAHFVLGKPFYYTGETHPDWAPSLNLEKVYFDAKSAMDRESRRVILNIQRAFQEMVQEPKQVPIENVHLNEEVVNISLTEGHQELFPQLCTEAESQHSVLLSETKEKDSFEMDKLKIELSTVKEELEFYKMKTNSLTNELQKLNSEFQSSIEKSKKSDFFERCQGSDYWMKTYTSLNTCTLFESLFRALEPAVANSIHAQALSYREQLFLTLVKLTHDMTEDDLAFRFKISQSTVSRYFQKWINIIDQRLSRRMIHWPSRDTLLLTTPICFRTNFRNAVCVVDCFEVQTQIPHIPSQQCATYSSYKSRNTIKYFIGATPQGSISFISSGYVGRTSDKHIVQDSEFLSKLIPGDEVLADKGFRIAEDVGLCGAKLTTPAFVKKKSQLTYRETEHSRKVANVRIHIERTIGCLRMRFRMLVGPVNISYLRCHVNNVSFYDQIVRVCCVLANMNPSVVPPG</sequence>
<protein>
    <recommendedName>
        <fullName evidence="7">THAP-type domain-containing protein</fullName>
    </recommendedName>
</protein>
<keyword evidence="9" id="KW-1185">Reference proteome</keyword>
<evidence type="ECO:0000256" key="3">
    <source>
        <dbReference type="ARBA" id="ARBA00022771"/>
    </source>
</evidence>
<name>A0ABQ9Z284_9CRUS</name>